<accession>A0ABW7BTX8</accession>
<dbReference type="GO" id="GO:0016746">
    <property type="term" value="F:acyltransferase activity"/>
    <property type="evidence" value="ECO:0007669"/>
    <property type="project" value="UniProtKB-KW"/>
</dbReference>
<dbReference type="SUPFAM" id="SSF55729">
    <property type="entry name" value="Acyl-CoA N-acyltransferases (Nat)"/>
    <property type="match status" value="1"/>
</dbReference>
<dbReference type="EC" id="2.3.1.-" evidence="2"/>
<gene>
    <name evidence="2" type="ORF">ACGFYS_18730</name>
</gene>
<dbReference type="RefSeq" id="WP_189848064.1">
    <property type="nucleotide sequence ID" value="NZ_BMVV01000003.1"/>
</dbReference>
<dbReference type="Pfam" id="PF13527">
    <property type="entry name" value="Acetyltransf_9"/>
    <property type="match status" value="1"/>
</dbReference>
<sequence>MTVRTAPTHALGAGRLRAVRTLLDAAFDGDFSAEDWDHALGGVHAWIEDERGIAAHGAVVQRRVLHRGRSYRIGYVEAVAVRADVRRRGLGGAVMDALEPVIDATHAFGALSASDEGAALYRGRGWRVWEGRIEVLGPGGTRRLPEEEGSVLVRAAGAAGPPDAAAPLVFDWRDGDVV</sequence>
<dbReference type="EMBL" id="JBICZW010000010">
    <property type="protein sequence ID" value="MFG3190965.1"/>
    <property type="molecule type" value="Genomic_DNA"/>
</dbReference>
<proteinExistence type="predicted"/>
<keyword evidence="3" id="KW-1185">Reference proteome</keyword>
<dbReference type="InterPro" id="IPR016181">
    <property type="entry name" value="Acyl_CoA_acyltransferase"/>
</dbReference>
<keyword evidence="2" id="KW-0012">Acyltransferase</keyword>
<evidence type="ECO:0000313" key="3">
    <source>
        <dbReference type="Proteomes" id="UP001604282"/>
    </source>
</evidence>
<evidence type="ECO:0000313" key="2">
    <source>
        <dbReference type="EMBL" id="MFG3190965.1"/>
    </source>
</evidence>
<reference evidence="2 3" key="1">
    <citation type="submission" date="2024-10" db="EMBL/GenBank/DDBJ databases">
        <title>The Natural Products Discovery Center: Release of the First 8490 Sequenced Strains for Exploring Actinobacteria Biosynthetic Diversity.</title>
        <authorList>
            <person name="Kalkreuter E."/>
            <person name="Kautsar S.A."/>
            <person name="Yang D."/>
            <person name="Bader C.D."/>
            <person name="Teijaro C.N."/>
            <person name="Fluegel L."/>
            <person name="Davis C.M."/>
            <person name="Simpson J.R."/>
            <person name="Lauterbach L."/>
            <person name="Steele A.D."/>
            <person name="Gui C."/>
            <person name="Meng S."/>
            <person name="Li G."/>
            <person name="Viehrig K."/>
            <person name="Ye F."/>
            <person name="Su P."/>
            <person name="Kiefer A.F."/>
            <person name="Nichols A."/>
            <person name="Cepeda A.J."/>
            <person name="Yan W."/>
            <person name="Fan B."/>
            <person name="Jiang Y."/>
            <person name="Adhikari A."/>
            <person name="Zheng C.-J."/>
            <person name="Schuster L."/>
            <person name="Cowan T.M."/>
            <person name="Smanski M.J."/>
            <person name="Chevrette M.G."/>
            <person name="De Carvalho L.P.S."/>
            <person name="Shen B."/>
        </authorList>
    </citation>
    <scope>NUCLEOTIDE SEQUENCE [LARGE SCALE GENOMIC DNA]</scope>
    <source>
        <strain evidence="2 3">NPDC048229</strain>
    </source>
</reference>
<dbReference type="Proteomes" id="UP001604282">
    <property type="component" value="Unassembled WGS sequence"/>
</dbReference>
<comment type="caution">
    <text evidence="2">The sequence shown here is derived from an EMBL/GenBank/DDBJ whole genome shotgun (WGS) entry which is preliminary data.</text>
</comment>
<protein>
    <submittedName>
        <fullName evidence="2">GNAT family N-acetyltransferase</fullName>
        <ecNumber evidence="2">2.3.1.-</ecNumber>
    </submittedName>
</protein>
<evidence type="ECO:0000259" key="1">
    <source>
        <dbReference type="PROSITE" id="PS51186"/>
    </source>
</evidence>
<organism evidence="2 3">
    <name type="scientific">Streptomyces omiyaensis</name>
    <dbReference type="NCBI Taxonomy" id="68247"/>
    <lineage>
        <taxon>Bacteria</taxon>
        <taxon>Bacillati</taxon>
        <taxon>Actinomycetota</taxon>
        <taxon>Actinomycetes</taxon>
        <taxon>Kitasatosporales</taxon>
        <taxon>Streptomycetaceae</taxon>
        <taxon>Streptomyces</taxon>
    </lineage>
</organism>
<keyword evidence="2" id="KW-0808">Transferase</keyword>
<feature type="domain" description="N-acetyltransferase" evidence="1">
    <location>
        <begin position="1"/>
        <end position="147"/>
    </location>
</feature>
<dbReference type="InterPro" id="IPR000182">
    <property type="entry name" value="GNAT_dom"/>
</dbReference>
<name>A0ABW7BTX8_9ACTN</name>
<dbReference type="Gene3D" id="3.40.630.30">
    <property type="match status" value="1"/>
</dbReference>
<dbReference type="PROSITE" id="PS51186">
    <property type="entry name" value="GNAT"/>
    <property type="match status" value="1"/>
</dbReference>